<dbReference type="OrthoDB" id="1110483at2"/>
<sequence>MITLYHNENADTLRRHLCAVAARPDEVMALPGWSVTMLPGAARRMRQVLRVTGAALVYGDCWLRQSDGSLRMAKSEEWQPGALREGFDMGPVWMVSPVAMESALGTFGHEYTYGMLYALRLALQRQGPVVRLGEPLCIAERVETAADQWAYVDPANRERQIELEDICSAHLKAVGAYLEGESARVDRTHTDGGEWPVEASVVIPVRNRVATIGDAVRSALSQDADFNYNVIVVDNHSDDGTTELLDSLAAGDSRLVHVVPEEEGLGIGGCWNTAILHPACGRYAVQLDSDDIYSSSDTLRRVVDTFRRERCAMVVGSYTLTDIDGNTIPPGLIDHREWTRLNGRNNLLRVNGIGAPRAFVTSIARDLLFPNSSYGEDYAMALAISRRWHVGRIFDSIYMCRRWSGNSDASLSPEKLREFNHYKDSLRTMEIVARRALNRD</sequence>
<evidence type="ECO:0000313" key="2">
    <source>
        <dbReference type="EMBL" id="ANU64635.1"/>
    </source>
</evidence>
<dbReference type="InterPro" id="IPR001173">
    <property type="entry name" value="Glyco_trans_2-like"/>
</dbReference>
<name>A0A1B1SCY9_9BACT</name>
<dbReference type="Pfam" id="PF00535">
    <property type="entry name" value="Glycos_transf_2"/>
    <property type="match status" value="1"/>
</dbReference>
<protein>
    <recommendedName>
        <fullName evidence="1">Glycosyltransferase 2-like domain-containing protein</fullName>
    </recommendedName>
</protein>
<dbReference type="SUPFAM" id="SSF53448">
    <property type="entry name" value="Nucleotide-diphospho-sugar transferases"/>
    <property type="match status" value="1"/>
</dbReference>
<dbReference type="Gene3D" id="3.90.550.10">
    <property type="entry name" value="Spore Coat Polysaccharide Biosynthesis Protein SpsA, Chain A"/>
    <property type="match status" value="1"/>
</dbReference>
<dbReference type="EMBL" id="CP015402">
    <property type="protein sequence ID" value="ANU64635.1"/>
    <property type="molecule type" value="Genomic_DNA"/>
</dbReference>
<gene>
    <name evidence="2" type="ORF">A4V02_13490</name>
</gene>
<dbReference type="CDD" id="cd00761">
    <property type="entry name" value="Glyco_tranf_GTA_type"/>
    <property type="match status" value="1"/>
</dbReference>
<proteinExistence type="predicted"/>
<dbReference type="KEGG" id="pary:A4V02_13490"/>
<accession>A0A1Z2XFR7</accession>
<evidence type="ECO:0000259" key="1">
    <source>
        <dbReference type="Pfam" id="PF00535"/>
    </source>
</evidence>
<dbReference type="AlphaFoldDB" id="A0A1B1SCY9"/>
<feature type="domain" description="Glycosyltransferase 2-like" evidence="1">
    <location>
        <begin position="200"/>
        <end position="340"/>
    </location>
</feature>
<organism evidence="2 3">
    <name type="scientific">Muribaculum intestinale</name>
    <dbReference type="NCBI Taxonomy" id="1796646"/>
    <lineage>
        <taxon>Bacteria</taxon>
        <taxon>Pseudomonadati</taxon>
        <taxon>Bacteroidota</taxon>
        <taxon>Bacteroidia</taxon>
        <taxon>Bacteroidales</taxon>
        <taxon>Muribaculaceae</taxon>
        <taxon>Muribaculum</taxon>
    </lineage>
</organism>
<dbReference type="InterPro" id="IPR029044">
    <property type="entry name" value="Nucleotide-diphossugar_trans"/>
</dbReference>
<keyword evidence="3" id="KW-1185">Reference proteome</keyword>
<dbReference type="Proteomes" id="UP000186351">
    <property type="component" value="Chromosome"/>
</dbReference>
<reference evidence="3" key="1">
    <citation type="submission" date="2016-04" db="EMBL/GenBank/DDBJ databases">
        <title>Complete Genome Sequences of Twelve Strains of a Stable Defined Moderately Diverse Mouse Microbiota 2 (sDMDMm2).</title>
        <authorList>
            <person name="Uchimura Y."/>
            <person name="Wyss M."/>
            <person name="Brugiroux S."/>
            <person name="Limenitakis J.P."/>
            <person name="Stecher B."/>
            <person name="McCoy K.D."/>
            <person name="Macpherson A.J."/>
        </authorList>
    </citation>
    <scope>NUCLEOTIDE SEQUENCE [LARGE SCALE GENOMIC DNA]</scope>
    <source>
        <strain evidence="3">YL27</strain>
    </source>
</reference>
<dbReference type="STRING" id="1796646.A4V02_13490"/>
<evidence type="ECO:0000313" key="3">
    <source>
        <dbReference type="Proteomes" id="UP000186351"/>
    </source>
</evidence>
<dbReference type="PANTHER" id="PTHR43685">
    <property type="entry name" value="GLYCOSYLTRANSFERASE"/>
    <property type="match status" value="1"/>
</dbReference>
<dbReference type="PANTHER" id="PTHR43685:SF2">
    <property type="entry name" value="GLYCOSYLTRANSFERASE 2-LIKE DOMAIN-CONTAINING PROTEIN"/>
    <property type="match status" value="1"/>
</dbReference>
<dbReference type="InterPro" id="IPR050834">
    <property type="entry name" value="Glycosyltransf_2"/>
</dbReference>
<dbReference type="RefSeq" id="WP_068961910.1">
    <property type="nucleotide sequence ID" value="NZ_CAJTAP010000034.1"/>
</dbReference>
<accession>A0A1B1SCY9</accession>
<dbReference type="GeneID" id="65537889"/>